<dbReference type="PANTHER" id="PTHR11712">
    <property type="entry name" value="POLYKETIDE SYNTHASE-RELATED"/>
    <property type="match status" value="1"/>
</dbReference>
<dbReference type="Gene3D" id="3.40.47.10">
    <property type="match status" value="2"/>
</dbReference>
<dbReference type="Pfam" id="PF02801">
    <property type="entry name" value="Ketoacyl-synt_C"/>
    <property type="match status" value="1"/>
</dbReference>
<keyword evidence="5" id="KW-1185">Reference proteome</keyword>
<dbReference type="InterPro" id="IPR000794">
    <property type="entry name" value="Beta-ketoacyl_synthase"/>
</dbReference>
<reference evidence="4" key="1">
    <citation type="journal article" date="2023" name="G3 (Bethesda)">
        <title>Whole genome assembly and annotation of the endangered Caribbean coral Acropora cervicornis.</title>
        <authorList>
            <person name="Selwyn J.D."/>
            <person name="Vollmer S.V."/>
        </authorList>
    </citation>
    <scope>NUCLEOTIDE SEQUENCE</scope>
    <source>
        <strain evidence="4">K2</strain>
    </source>
</reference>
<evidence type="ECO:0000259" key="3">
    <source>
        <dbReference type="PROSITE" id="PS52004"/>
    </source>
</evidence>
<dbReference type="GO" id="GO:0004315">
    <property type="term" value="F:3-oxoacyl-[acyl-carrier-protein] synthase activity"/>
    <property type="evidence" value="ECO:0007669"/>
    <property type="project" value="UniProtKB-EC"/>
</dbReference>
<protein>
    <recommendedName>
        <fullName evidence="1">beta-ketoacyl-[acyl-carrier-protein] synthase I</fullName>
        <ecNumber evidence="1">2.3.1.41</ecNumber>
    </recommendedName>
</protein>
<dbReference type="PANTHER" id="PTHR11712:SF336">
    <property type="entry name" value="3-OXOACYL-[ACYL-CARRIER-PROTEIN] SYNTHASE, MITOCHONDRIAL"/>
    <property type="match status" value="1"/>
</dbReference>
<dbReference type="GO" id="GO:0006633">
    <property type="term" value="P:fatty acid biosynthetic process"/>
    <property type="evidence" value="ECO:0007669"/>
    <property type="project" value="TreeGrafter"/>
</dbReference>
<evidence type="ECO:0000256" key="1">
    <source>
        <dbReference type="ARBA" id="ARBA00013191"/>
    </source>
</evidence>
<dbReference type="SUPFAM" id="SSF53901">
    <property type="entry name" value="Thiolase-like"/>
    <property type="match status" value="1"/>
</dbReference>
<dbReference type="EC" id="2.3.1.41" evidence="1"/>
<dbReference type="GO" id="GO:0005739">
    <property type="term" value="C:mitochondrion"/>
    <property type="evidence" value="ECO:0007669"/>
    <property type="project" value="TreeGrafter"/>
</dbReference>
<reference evidence="4" key="2">
    <citation type="journal article" date="2023" name="Science">
        <title>Genomic signatures of disease resistance in endangered staghorn corals.</title>
        <authorList>
            <person name="Vollmer S.V."/>
            <person name="Selwyn J.D."/>
            <person name="Despard B.A."/>
            <person name="Roesel C.L."/>
        </authorList>
    </citation>
    <scope>NUCLEOTIDE SEQUENCE</scope>
    <source>
        <strain evidence="4">K2</strain>
    </source>
</reference>
<evidence type="ECO:0000313" key="5">
    <source>
        <dbReference type="Proteomes" id="UP001249851"/>
    </source>
</evidence>
<keyword evidence="2" id="KW-0808">Transferase</keyword>
<accession>A0AAD9R084</accession>
<evidence type="ECO:0000256" key="2">
    <source>
        <dbReference type="ARBA" id="ARBA00022679"/>
    </source>
</evidence>
<gene>
    <name evidence="4" type="ORF">P5673_005166</name>
</gene>
<organism evidence="4 5">
    <name type="scientific">Acropora cervicornis</name>
    <name type="common">Staghorn coral</name>
    <dbReference type="NCBI Taxonomy" id="6130"/>
    <lineage>
        <taxon>Eukaryota</taxon>
        <taxon>Metazoa</taxon>
        <taxon>Cnidaria</taxon>
        <taxon>Anthozoa</taxon>
        <taxon>Hexacorallia</taxon>
        <taxon>Scleractinia</taxon>
        <taxon>Astrocoeniina</taxon>
        <taxon>Acroporidae</taxon>
        <taxon>Acropora</taxon>
    </lineage>
</organism>
<sequence>MEIFSQEHEHAVSRGAKIYAEIIGYGLSGDAYHITAPSEGGYGAYLAMKNALRDARLEPQDIHYINAHATSTPIGDAGENNAIKTLMGSHAKNIKGVVPPTLNLHSVDSEEEFDLNYVPLKSQQLHAENARTALTNSFGFGGTNASLCFRQFIDSK</sequence>
<proteinExistence type="predicted"/>
<dbReference type="InterPro" id="IPR020841">
    <property type="entry name" value="PKS_Beta-ketoAc_synthase_dom"/>
</dbReference>
<comment type="caution">
    <text evidence="4">The sequence shown here is derived from an EMBL/GenBank/DDBJ whole genome shotgun (WGS) entry which is preliminary data.</text>
</comment>
<evidence type="ECO:0000313" key="4">
    <source>
        <dbReference type="EMBL" id="KAK2570370.1"/>
    </source>
</evidence>
<dbReference type="EMBL" id="JARQWQ010000008">
    <property type="protein sequence ID" value="KAK2570370.1"/>
    <property type="molecule type" value="Genomic_DNA"/>
</dbReference>
<dbReference type="Proteomes" id="UP001249851">
    <property type="component" value="Unassembled WGS sequence"/>
</dbReference>
<dbReference type="InterPro" id="IPR016039">
    <property type="entry name" value="Thiolase-like"/>
</dbReference>
<name>A0AAD9R084_ACRCE</name>
<dbReference type="AlphaFoldDB" id="A0AAD9R084"/>
<dbReference type="PROSITE" id="PS52004">
    <property type="entry name" value="KS3_2"/>
    <property type="match status" value="1"/>
</dbReference>
<dbReference type="InterPro" id="IPR014031">
    <property type="entry name" value="Ketoacyl_synth_C"/>
</dbReference>
<feature type="domain" description="Ketosynthase family 3 (KS3)" evidence="3">
    <location>
        <begin position="1"/>
        <end position="151"/>
    </location>
</feature>